<dbReference type="SUPFAM" id="SSF48403">
    <property type="entry name" value="Ankyrin repeat"/>
    <property type="match status" value="1"/>
</dbReference>
<reference evidence="6" key="1">
    <citation type="submission" date="2024-06" db="UniProtKB">
        <authorList>
            <consortium name="RefSeq"/>
        </authorList>
    </citation>
    <scope>NUCLEOTIDE SEQUENCE [LARGE SCALE GENOMIC DNA]</scope>
    <source>
        <strain evidence="6">J_2021</strain>
    </source>
</reference>
<feature type="region of interest" description="Disordered" evidence="3">
    <location>
        <begin position="992"/>
        <end position="1117"/>
    </location>
</feature>
<feature type="compositionally biased region" description="Polar residues" evidence="3">
    <location>
        <begin position="1222"/>
        <end position="1234"/>
    </location>
</feature>
<sequence>MKKIFSFGKKKKWGSSPNTSDAGSVLSVVGYELKDKDLSKLHRAASAGDVGKIKQLIKKQDVNQLDKENRTPLHIACANGHLDAVKLLLESKSKLNLCDNDSRSPLLKAIQCQQESCAIALLEHNADPNLVDINGNAALHLAALIPSVSIAKQLLEHGANINAINKEGCTPLILAVTESNEEMVEFLLKEGSDINACDRSGRTSLMISSNNGQNNLVRMLLQHEADINMKDEKGWTADDYGVMNGHHACSHLIIEHGSKKRPTMSPCYESNQRRKTSTFNTPNRTGENGCSSVSPATNKKDSQSQVESGSCVSDKSGDVDSWPSSDEDNDDLDFCPKKTPKPSLTQLLEKKKHDNKKANSEPRSDIVKKRTCKNNISNPSSHENDAVNEDNKLEDKENEVAEKFVNEVEENELEATSGQCEHLDCEEESEQCEEESEQCENEDCEEDSEQCENEDCEENSEECEDEECDEEDSEEGEECDEEDSEHCEGKESEENSEQNEGEEFEDNSEQNEGEEFEENSEQNEGEEFKEDSDQCRDEKFDKFDHDDTSVDCVNGKEVLQQSGNEDCEDVSVRHEERCCKDATPLYYCEDFENHSAQCEKEVCKDDSRQYKEKEHENDPGQCEKKEHNGDPGQCKIRESVNFTQEEDFKTAPTYGKSEDGISSSLKYQENDYENFEQHTGKNNTLIDEHVDPEASASLHHLALDNTSEKTEKKNVPSTSRQNVINKQTFSKMHLKNTSDDNMYTGQPLQDFKNVSDGDGIPVSLITGLYENSDENVTSLTENEITSLANKVETFDKKDEKICPFKGKLDSPFINTLADNKIEKGSNLNLKDDTFMYDAQTQISKIHHGSSNADDENDNSDFEESVERSPIKANMHSLSLSGETYSEEKLQDIEGPAVRKVELMSELGLEDDDIESPWDSESASESSKKQVVSDLPLPAAKTPMQCISEESNEDVFYRPSFIRPSRNIPKQDVCWPGCQSEFSEKSVSMESKKPKLVHGSLQKHVSPSLSVAKESEGTVKPDLMDDLGLDDAEDIEDASDWDSASLSPKYTMPHQRATSQVQNRREETEPRAEAPLPTFSTIIPPVPLQKEVEPDEDGHSTTSEDEFNSTNDAVPELPNCKEDSLKEKVENNTVPVLKTHSLSNVTVRNWTENASHQAGHETVMPNLEDSHESSGLKLSWEEKYEKMWVDNEKTNVKKHFKTITAELKQKFGELSEKRRQRTNKSLTKASKPYNNGLFSASTDHINALSNSEPENYNGAGTECNSKLVHSETPYSVTDGSLANNNLPWDQDREKTSRGLIVAFGTSEKGNFADSLGMKPQDKYIIALQEPKCSNSNLKVENPKGDVLSLAYTENHQKLKDADHLSFIPSNLSKEAVTLVSKVSKIQNPAECVVNQQHSNKHGQVQLSEHASSGVLQTSSVNLDKELEQDVQRFKNEVGILQMAFISLAEEKGQLQKEQADQKGNQQYENSQTQSEQSKQDNRNMFAEEAHTISDQHVDLHPKLGLVRGIKNVMHFGDDKSSNKKFVLDGKLACKQMKNSTNGDPLEVFDDSTLSDTSQEEDGRASGKFTSETNKLDNAGELEDFSPSSDTATEEYGTPTLPFRNAKLLIEQLSFDSQDSVNLLKFQNIIHEYERTIQRENGRYKLLANKVKKMENERKHLQQITEKNRELKSMLDHQKVDWESDLNSLRFTLKQEEEKRKNAEMLYDKIQEQLRRKEDLCCKEMEAKQLLELTVRNLELELRSMQNNVKQVEEERNEVQRLLSHEHNARIAQEDVLNNIRRKSEEAENQKMWTKTAEVLGQLSKIDEREKDLIQQNDNLQEEINVLKLEINHVRSQNQQEESKFMDENENLKEKIADLRRDLKMNEETLTQTVIQYNSQLHALKTENTMLCSKLEHEKQGKDRLETELESIRSRLTSTLQEVERNQALKIDVERTLQRDRDEWLRSQDKLNHELSNIRENNNNLSQQLSRAEAKSNSLENEIRQANMSLQDKLILSENTQRELTQACGRIKELEHTLQLEKDKLCKSTVKQESLQEKLAQIQSENMLLRQQIEDVNNKGIIKDKTVSDVQDKFTEIIGKLRADAERQVQIIEERNKDLIVKYNEIREQMCRLETEKVERESSLRQLQQELADALKKLSMSEASLDVITHYRNDIEGEKQLLQKEVEKFKIKVHNLEEQCIQAERLQNQLKNLLEDKERDIMASSQKLQEYSSAVAGAENTIKELEGHILKLEIENAKIEATAKQQAGQIDILQKELRETLSIRHKLEELVVSLQSSKMGLEEKLNHQVHKQTALSQTAQDSHNLWEEELKSRSRLGIRLAELEQEKAKFTDQVESEKKKVKKLMEHKRSMEARFDQEMKRNTDLQKEIAGLKKLLKMAKKKIKELESGGFQHSSQDGFKSTHFEKESDIMKLKEKIHELSFRLENESSNYKQLESANRDLQRQLSSLKIFHKSQEHLEKGKRQLEDEVTNLKRQIEINKVDQSLIEKHKREIEERGRQELRQKLEEVNLFLQSQATSQETLDQIRAANDSSVRNQMEHRIQELESELHKIKHIQHESMLQKESTQTELDRFKELYNEELKNRNSLAVKLERANERLADANAKLLTERQRTKSLIASSFMNGSLATSPVADASPFGNLSNSGFRLGGSFLSSTANGINTNRVESYVNKMQQELEKNITKELDQANIELETGSSVRVSPVGSIAGSLRKVNVDQDPVSRATQQYLEVLKKNYKI</sequence>
<dbReference type="GeneID" id="108713105"/>
<feature type="compositionally biased region" description="Basic and acidic residues" evidence="3">
    <location>
        <begin position="1012"/>
        <end position="1022"/>
    </location>
</feature>
<feature type="region of interest" description="Disordered" evidence="3">
    <location>
        <begin position="1454"/>
        <end position="1481"/>
    </location>
</feature>
<dbReference type="PANTHER" id="PTHR24147">
    <property type="entry name" value="ANKYRIN REPEAT DOMAIN 36-RELATED"/>
    <property type="match status" value="1"/>
</dbReference>
<feature type="region of interest" description="Disordered" evidence="3">
    <location>
        <begin position="436"/>
        <end position="550"/>
    </location>
</feature>
<dbReference type="Proteomes" id="UP000186698">
    <property type="component" value="Chromosome 3S"/>
</dbReference>
<feature type="compositionally biased region" description="Basic and acidic residues" evidence="3">
    <location>
        <begin position="348"/>
        <end position="368"/>
    </location>
</feature>
<evidence type="ECO:0000313" key="7">
    <source>
        <dbReference type="RefSeq" id="XP_018111350.1"/>
    </source>
</evidence>
<proteinExistence type="predicted"/>
<feature type="compositionally biased region" description="Acidic residues" evidence="3">
    <location>
        <begin position="494"/>
        <end position="530"/>
    </location>
</feature>
<gene>
    <name evidence="7" type="primary">LOC108713105</name>
</gene>
<feature type="region of interest" description="Disordered" evidence="3">
    <location>
        <begin position="607"/>
        <end position="667"/>
    </location>
</feature>
<accession>A0A8J0UXP3</accession>
<name>A0A8J0UXP3_XENLA</name>
<feature type="compositionally biased region" description="Basic and acidic residues" evidence="3">
    <location>
        <begin position="1062"/>
        <end position="1071"/>
    </location>
</feature>
<feature type="domain" description="CCDC144C-like coiled-coil" evidence="5">
    <location>
        <begin position="1689"/>
        <end position="2170"/>
    </location>
</feature>
<dbReference type="OrthoDB" id="366390at2759"/>
<dbReference type="InterPro" id="IPR002110">
    <property type="entry name" value="Ankyrin_rpt"/>
</dbReference>
<keyword evidence="6" id="KW-1185">Reference proteome</keyword>
<feature type="domain" description="DUF3496" evidence="4">
    <location>
        <begin position="2532"/>
        <end position="2639"/>
    </location>
</feature>
<feature type="compositionally biased region" description="Acidic residues" evidence="3">
    <location>
        <begin position="436"/>
        <end position="485"/>
    </location>
</feature>
<feature type="compositionally biased region" description="Polar residues" evidence="3">
    <location>
        <begin position="277"/>
        <end position="313"/>
    </location>
</feature>
<feature type="coiled-coil region" evidence="2">
    <location>
        <begin position="2525"/>
        <end position="2608"/>
    </location>
</feature>
<dbReference type="Pfam" id="PF12001">
    <property type="entry name" value="DUF3496"/>
    <property type="match status" value="1"/>
</dbReference>
<evidence type="ECO:0000259" key="5">
    <source>
        <dbReference type="Pfam" id="PF14915"/>
    </source>
</evidence>
<feature type="coiled-coil region" evidence="2">
    <location>
        <begin position="1628"/>
        <end position="1867"/>
    </location>
</feature>
<dbReference type="InterPro" id="IPR036770">
    <property type="entry name" value="Ankyrin_rpt-contain_sf"/>
</dbReference>
<evidence type="ECO:0000256" key="2">
    <source>
        <dbReference type="SAM" id="Coils"/>
    </source>
</evidence>
<dbReference type="Pfam" id="PF12796">
    <property type="entry name" value="Ank_2"/>
    <property type="match status" value="2"/>
</dbReference>
<dbReference type="PRINTS" id="PR01415">
    <property type="entry name" value="ANKYRIN"/>
</dbReference>
<organism evidence="6 7">
    <name type="scientific">Xenopus laevis</name>
    <name type="common">African clawed frog</name>
    <dbReference type="NCBI Taxonomy" id="8355"/>
    <lineage>
        <taxon>Eukaryota</taxon>
        <taxon>Metazoa</taxon>
        <taxon>Chordata</taxon>
        <taxon>Craniata</taxon>
        <taxon>Vertebrata</taxon>
        <taxon>Euteleostomi</taxon>
        <taxon>Amphibia</taxon>
        <taxon>Batrachia</taxon>
        <taxon>Anura</taxon>
        <taxon>Pipoidea</taxon>
        <taxon>Pipidae</taxon>
        <taxon>Xenopodinae</taxon>
        <taxon>Xenopus</taxon>
        <taxon>Xenopus</taxon>
    </lineage>
</organism>
<dbReference type="Pfam" id="PF14915">
    <property type="entry name" value="CCDC144C"/>
    <property type="match status" value="1"/>
</dbReference>
<evidence type="ECO:0000313" key="6">
    <source>
        <dbReference type="Proteomes" id="UP000186698"/>
    </source>
</evidence>
<dbReference type="PANTHER" id="PTHR24147:SF53">
    <property type="entry name" value="ANKYRIN REPEAT DOMAIN 26"/>
    <property type="match status" value="1"/>
</dbReference>
<protein>
    <submittedName>
        <fullName evidence="7">Ankyrin repeat domain-containing protein 26 isoform X1</fullName>
    </submittedName>
</protein>
<evidence type="ECO:0000256" key="3">
    <source>
        <dbReference type="SAM" id="MobiDB-lite"/>
    </source>
</evidence>
<feature type="compositionally biased region" description="Basic and acidic residues" evidence="3">
    <location>
        <begin position="382"/>
        <end position="396"/>
    </location>
</feature>
<feature type="region of interest" description="Disordered" evidence="3">
    <location>
        <begin position="845"/>
        <end position="888"/>
    </location>
</feature>
<feature type="compositionally biased region" description="Basic and acidic residues" evidence="3">
    <location>
        <begin position="531"/>
        <end position="548"/>
    </location>
</feature>
<feature type="compositionally biased region" description="Acidic residues" evidence="3">
    <location>
        <begin position="1023"/>
        <end position="1039"/>
    </location>
</feature>
<feature type="compositionally biased region" description="Acidic residues" evidence="3">
    <location>
        <begin position="852"/>
        <end position="863"/>
    </location>
</feature>
<dbReference type="InterPro" id="IPR050657">
    <property type="entry name" value="Ankyrin_repeat_domain"/>
</dbReference>
<dbReference type="SMART" id="SM00248">
    <property type="entry name" value="ANK"/>
    <property type="match status" value="7"/>
</dbReference>
<dbReference type="RefSeq" id="XP_018111350.1">
    <property type="nucleotide sequence ID" value="XM_018255861.2"/>
</dbReference>
<dbReference type="InterPro" id="IPR039497">
    <property type="entry name" value="CC144C-like_CC_dom"/>
</dbReference>
<dbReference type="Pfam" id="PF13637">
    <property type="entry name" value="Ank_4"/>
    <property type="match status" value="1"/>
</dbReference>
<dbReference type="Gene3D" id="1.25.40.20">
    <property type="entry name" value="Ankyrin repeat-containing domain"/>
    <property type="match status" value="2"/>
</dbReference>
<feature type="coiled-coil region" evidence="2">
    <location>
        <begin position="2311"/>
        <end position="2480"/>
    </location>
</feature>
<feature type="region of interest" description="Disordered" evidence="3">
    <location>
        <begin position="1215"/>
        <end position="1234"/>
    </location>
</feature>
<evidence type="ECO:0000259" key="4">
    <source>
        <dbReference type="Pfam" id="PF12001"/>
    </source>
</evidence>
<reference evidence="7" key="2">
    <citation type="submission" date="2025-08" db="UniProtKB">
        <authorList>
            <consortium name="RefSeq"/>
        </authorList>
    </citation>
    <scope>IDENTIFICATION</scope>
    <source>
        <strain evidence="7">J_2021</strain>
        <tissue evidence="7">Erythrocytes</tissue>
    </source>
</reference>
<feature type="region of interest" description="Disordered" evidence="3">
    <location>
        <begin position="909"/>
        <end position="948"/>
    </location>
</feature>
<feature type="compositionally biased region" description="Basic and acidic residues" evidence="3">
    <location>
        <begin position="607"/>
        <end position="629"/>
    </location>
</feature>
<feature type="compositionally biased region" description="Basic residues" evidence="3">
    <location>
        <begin position="1"/>
        <end position="13"/>
    </location>
</feature>
<dbReference type="InterPro" id="IPR021885">
    <property type="entry name" value="DUF3496"/>
</dbReference>
<feature type="region of interest" description="Disordered" evidence="3">
    <location>
        <begin position="260"/>
        <end position="396"/>
    </location>
</feature>
<feature type="region of interest" description="Disordered" evidence="3">
    <location>
        <begin position="1537"/>
        <end position="1596"/>
    </location>
</feature>
<evidence type="ECO:0000256" key="1">
    <source>
        <dbReference type="ARBA" id="ARBA00023054"/>
    </source>
</evidence>
<dbReference type="KEGG" id="xla:108713105"/>
<dbReference type="CTD" id="108713105"/>
<feature type="region of interest" description="Disordered" evidence="3">
    <location>
        <begin position="1"/>
        <end position="20"/>
    </location>
</feature>
<feature type="coiled-coil region" evidence="2">
    <location>
        <begin position="1893"/>
        <end position="1920"/>
    </location>
</feature>
<feature type="compositionally biased region" description="Polar residues" evidence="3">
    <location>
        <begin position="1460"/>
        <end position="1475"/>
    </location>
</feature>
<feature type="coiled-coil region" evidence="2">
    <location>
        <begin position="1946"/>
        <end position="2282"/>
    </location>
</feature>
<keyword evidence="1 2" id="KW-0175">Coiled coil</keyword>